<sequence>MSQVDGPYPHAPVVEAGLTLAFEDGKVFDVHELERRFDEQFPDWKTQGIYKVSDTFVPMSVPPEGALGDRSTLVGFQRSTDRERVRFIEDEIRYVRVYDQGSDDQNYKDWDAFIGQAMGHLVPLVADVAGETVTYAQARFVNELPVPQDREYEIRDWVRLAVDVPGRLPQDINRMFTQVDIPFNREDTGIVNTRNTVFAGVREGEAILVLDIEVSKEFAHRNVTGLEDILGVLRSVKNELFEGAITDACRIRMGGELK</sequence>
<dbReference type="PATRIC" id="fig|82380.11.peg.1011"/>
<comment type="caution">
    <text evidence="1">The sequence shown here is derived from an EMBL/GenBank/DDBJ whole genome shotgun (WGS) entry which is preliminary data.</text>
</comment>
<dbReference type="Proteomes" id="UP000033640">
    <property type="component" value="Unassembled WGS sequence"/>
</dbReference>
<evidence type="ECO:0000313" key="1">
    <source>
        <dbReference type="EMBL" id="KJL30230.1"/>
    </source>
</evidence>
<dbReference type="OrthoDB" id="1550932at2"/>
<reference evidence="1 2" key="1">
    <citation type="submission" date="2015-02" db="EMBL/GenBank/DDBJ databases">
        <title>Draft genome sequences of ten Microbacterium spp. with emphasis on heavy metal contaminated environments.</title>
        <authorList>
            <person name="Corretto E."/>
        </authorList>
    </citation>
    <scope>NUCLEOTIDE SEQUENCE [LARGE SCALE GENOMIC DNA]</scope>
    <source>
        <strain evidence="1 2">BEL4b</strain>
    </source>
</reference>
<gene>
    <name evidence="1" type="ORF">RS83_00980</name>
</gene>
<dbReference type="EMBL" id="JYIW01000020">
    <property type="protein sequence ID" value="KJL30230.1"/>
    <property type="molecule type" value="Genomic_DNA"/>
</dbReference>
<evidence type="ECO:0000313" key="2">
    <source>
        <dbReference type="Proteomes" id="UP000033640"/>
    </source>
</evidence>
<accession>A0A0F0LD91</accession>
<dbReference type="RefSeq" id="WP_045278400.1">
    <property type="nucleotide sequence ID" value="NZ_JYIW01000020.1"/>
</dbReference>
<organism evidence="1 2">
    <name type="scientific">Microbacterium oxydans</name>
    <dbReference type="NCBI Taxonomy" id="82380"/>
    <lineage>
        <taxon>Bacteria</taxon>
        <taxon>Bacillati</taxon>
        <taxon>Actinomycetota</taxon>
        <taxon>Actinomycetes</taxon>
        <taxon>Micrococcales</taxon>
        <taxon>Microbacteriaceae</taxon>
        <taxon>Microbacterium</taxon>
    </lineage>
</organism>
<proteinExistence type="predicted"/>
<dbReference type="InterPro" id="IPR026349">
    <property type="entry name" value="CHP04255"/>
</dbReference>
<protein>
    <recommendedName>
        <fullName evidence="3">TIGR04255 family protein</fullName>
    </recommendedName>
</protein>
<dbReference type="NCBIfam" id="TIGR04255">
    <property type="entry name" value="sporadTIGR04255"/>
    <property type="match status" value="1"/>
</dbReference>
<name>A0A0F0LD91_9MICO</name>
<evidence type="ECO:0008006" key="3">
    <source>
        <dbReference type="Google" id="ProtNLM"/>
    </source>
</evidence>
<dbReference type="AlphaFoldDB" id="A0A0F0LD91"/>